<keyword evidence="6" id="KW-1185">Reference proteome</keyword>
<feature type="domain" description="Alpha/beta hydrolase fold-3" evidence="4">
    <location>
        <begin position="166"/>
        <end position="405"/>
    </location>
</feature>
<sequence length="557" mass="59408">MARLWWAAARALLVVAWPRLELTAAHDAAGLPSAGEPSGGRHRGAHDYPYDAGAAAVTGAAEELAMLSRPSSRPSRERDTKRGQETHYPYADLISEAVSYCYARLVHSPDCCIDERFAPGVRSRSVRRPGTEWHCDKKRCWDSVKGRRGDDLLWTPEGATCAAPRVLFIHGGSWQYGSPNTLGYAQVGSKLAAAAGAVVMLNDYPLNPMGNYSRIVKSSLETLHWLADHGPDGRPCAAAAPLFVAGDSAGGGTALSLVLELARLRGTLGRSGRGLAGAFFWSPWTNLKCNTPEYYFNAFAKIMDKREGAGFVGDIMFQGRPSQNLGWFTANARSYVGNNESLLTDPIASPFHADGKYLSGLPPLYFAVGGSESILGDSVSVAQRAAVEGVDVHLDIHVGMWHVFPMYSEGCGSGRELRQGVHALNMTARFIRHVSETGVPPYRVILQASPLSATASGAVGKMPYTMVNYDPFDPAEATLKGDGEKSMASWTLEAMPSGPEAGSSHAVLAGCLGTLVVQAAAYGLGTAWRSARAARVAPRHAALRPSLLEGMGGPARP</sequence>
<dbReference type="Gene3D" id="3.40.50.1820">
    <property type="entry name" value="alpha/beta hydrolase"/>
    <property type="match status" value="1"/>
</dbReference>
<keyword evidence="3" id="KW-0732">Signal</keyword>
<dbReference type="SUPFAM" id="SSF53474">
    <property type="entry name" value="alpha/beta-Hydrolases"/>
    <property type="match status" value="1"/>
</dbReference>
<dbReference type="InterPro" id="IPR029058">
    <property type="entry name" value="AB_hydrolase_fold"/>
</dbReference>
<dbReference type="Pfam" id="PF07859">
    <property type="entry name" value="Abhydrolase_3"/>
    <property type="match status" value="1"/>
</dbReference>
<protein>
    <recommendedName>
        <fullName evidence="4">Alpha/beta hydrolase fold-3 domain-containing protein</fullName>
    </recommendedName>
</protein>
<feature type="signal peptide" evidence="3">
    <location>
        <begin position="1"/>
        <end position="16"/>
    </location>
</feature>
<dbReference type="InterPro" id="IPR013094">
    <property type="entry name" value="AB_hydrolase_3"/>
</dbReference>
<gene>
    <name evidence="5" type="ORF">PCOR1329_LOCUS27021</name>
</gene>
<proteinExistence type="predicted"/>
<feature type="compositionally biased region" description="Low complexity" evidence="2">
    <location>
        <begin position="64"/>
        <end position="73"/>
    </location>
</feature>
<evidence type="ECO:0000259" key="4">
    <source>
        <dbReference type="Pfam" id="PF07859"/>
    </source>
</evidence>
<evidence type="ECO:0000256" key="3">
    <source>
        <dbReference type="SAM" id="SignalP"/>
    </source>
</evidence>
<evidence type="ECO:0000313" key="6">
    <source>
        <dbReference type="Proteomes" id="UP001189429"/>
    </source>
</evidence>
<dbReference type="EMBL" id="CAUYUJ010009713">
    <property type="protein sequence ID" value="CAK0827500.1"/>
    <property type="molecule type" value="Genomic_DNA"/>
</dbReference>
<name>A0ABN9S6Z2_9DINO</name>
<feature type="compositionally biased region" description="Basic and acidic residues" evidence="2">
    <location>
        <begin position="74"/>
        <end position="85"/>
    </location>
</feature>
<feature type="chain" id="PRO_5046734719" description="Alpha/beta hydrolase fold-3 domain-containing protein" evidence="3">
    <location>
        <begin position="17"/>
        <end position="557"/>
    </location>
</feature>
<organism evidence="5 6">
    <name type="scientific">Prorocentrum cordatum</name>
    <dbReference type="NCBI Taxonomy" id="2364126"/>
    <lineage>
        <taxon>Eukaryota</taxon>
        <taxon>Sar</taxon>
        <taxon>Alveolata</taxon>
        <taxon>Dinophyceae</taxon>
        <taxon>Prorocentrales</taxon>
        <taxon>Prorocentraceae</taxon>
        <taxon>Prorocentrum</taxon>
    </lineage>
</organism>
<evidence type="ECO:0000256" key="1">
    <source>
        <dbReference type="ARBA" id="ARBA00022801"/>
    </source>
</evidence>
<dbReference type="Proteomes" id="UP001189429">
    <property type="component" value="Unassembled WGS sequence"/>
</dbReference>
<reference evidence="5" key="1">
    <citation type="submission" date="2023-10" db="EMBL/GenBank/DDBJ databases">
        <authorList>
            <person name="Chen Y."/>
            <person name="Shah S."/>
            <person name="Dougan E. K."/>
            <person name="Thang M."/>
            <person name="Chan C."/>
        </authorList>
    </citation>
    <scope>NUCLEOTIDE SEQUENCE [LARGE SCALE GENOMIC DNA]</scope>
</reference>
<dbReference type="InterPro" id="IPR050300">
    <property type="entry name" value="GDXG_lipolytic_enzyme"/>
</dbReference>
<evidence type="ECO:0000256" key="2">
    <source>
        <dbReference type="SAM" id="MobiDB-lite"/>
    </source>
</evidence>
<comment type="caution">
    <text evidence="5">The sequence shown here is derived from an EMBL/GenBank/DDBJ whole genome shotgun (WGS) entry which is preliminary data.</text>
</comment>
<keyword evidence="1" id="KW-0378">Hydrolase</keyword>
<feature type="region of interest" description="Disordered" evidence="2">
    <location>
        <begin position="64"/>
        <end position="86"/>
    </location>
</feature>
<evidence type="ECO:0000313" key="5">
    <source>
        <dbReference type="EMBL" id="CAK0827500.1"/>
    </source>
</evidence>
<dbReference type="PANTHER" id="PTHR48081">
    <property type="entry name" value="AB HYDROLASE SUPERFAMILY PROTEIN C4A8.06C"/>
    <property type="match status" value="1"/>
</dbReference>
<accession>A0ABN9S6Z2</accession>
<dbReference type="PANTHER" id="PTHR48081:SF30">
    <property type="entry name" value="ACETYL-HYDROLASE LIPR-RELATED"/>
    <property type="match status" value="1"/>
</dbReference>